<comment type="caution">
    <text evidence="2">The sequence shown here is derived from an EMBL/GenBank/DDBJ whole genome shotgun (WGS) entry which is preliminary data.</text>
</comment>
<organism evidence="2 3">
    <name type="scientific">Amycolatopsis taiwanensis</name>
    <dbReference type="NCBI Taxonomy" id="342230"/>
    <lineage>
        <taxon>Bacteria</taxon>
        <taxon>Bacillati</taxon>
        <taxon>Actinomycetota</taxon>
        <taxon>Actinomycetes</taxon>
        <taxon>Pseudonocardiales</taxon>
        <taxon>Pseudonocardiaceae</taxon>
        <taxon>Amycolatopsis</taxon>
    </lineage>
</organism>
<protein>
    <submittedName>
        <fullName evidence="2">Uncharacterized protein</fullName>
    </submittedName>
</protein>
<proteinExistence type="predicted"/>
<feature type="compositionally biased region" description="Basic and acidic residues" evidence="1">
    <location>
        <begin position="115"/>
        <end position="130"/>
    </location>
</feature>
<gene>
    <name evidence="2" type="ORF">Atai01_53840</name>
</gene>
<evidence type="ECO:0000313" key="2">
    <source>
        <dbReference type="EMBL" id="GLY68765.1"/>
    </source>
</evidence>
<sequence length="130" mass="14263">MIWWFAVLLVFCGAAAGVVGYVLWSSRDTHSDHSNYDTATSVRTVLARVMGERWAERYGYSALQPAESADNDSLSDCQPPYARVPKAAGAFSAGEATQPIRLFATQPSPRPRTRTMLEDSKGRHALDALD</sequence>
<dbReference type="AlphaFoldDB" id="A0A9W6VHJ3"/>
<reference evidence="2" key="1">
    <citation type="submission" date="2023-03" db="EMBL/GenBank/DDBJ databases">
        <title>Amycolatopsis taiwanensis NBRC 103393.</title>
        <authorList>
            <person name="Ichikawa N."/>
            <person name="Sato H."/>
            <person name="Tonouchi N."/>
        </authorList>
    </citation>
    <scope>NUCLEOTIDE SEQUENCE</scope>
    <source>
        <strain evidence="2">NBRC 103393</strain>
    </source>
</reference>
<accession>A0A9W6VHJ3</accession>
<feature type="region of interest" description="Disordered" evidence="1">
    <location>
        <begin position="98"/>
        <end position="130"/>
    </location>
</feature>
<name>A0A9W6VHJ3_9PSEU</name>
<keyword evidence="3" id="KW-1185">Reference proteome</keyword>
<evidence type="ECO:0000256" key="1">
    <source>
        <dbReference type="SAM" id="MobiDB-lite"/>
    </source>
</evidence>
<evidence type="ECO:0000313" key="3">
    <source>
        <dbReference type="Proteomes" id="UP001165136"/>
    </source>
</evidence>
<dbReference type="EMBL" id="BSTI01000013">
    <property type="protein sequence ID" value="GLY68765.1"/>
    <property type="molecule type" value="Genomic_DNA"/>
</dbReference>
<dbReference type="Proteomes" id="UP001165136">
    <property type="component" value="Unassembled WGS sequence"/>
</dbReference>